<dbReference type="Proteomes" id="UP000772434">
    <property type="component" value="Unassembled WGS sequence"/>
</dbReference>
<accession>A0A9P5PIM4</accession>
<sequence>MQRQDAANAHSGEYSTPAEQSHSMSTIAHYMAQPSGKHLLTTKNRTRLNVLLEAKHIIPMWTVYRTLTPRAVSPVTSRAVYFKPDTLGWAPGSRSTQGINDRPFFVISYDLRSMGLKVDSFTAYSPQYSSVYYESDADDGLSDEDMPGLFSASTRRRCSKILSSDTARNYLPSYFGQGIIDDGAEADEESDGGEYKLLAERGKRMKG</sequence>
<reference evidence="1" key="1">
    <citation type="submission" date="2020-11" db="EMBL/GenBank/DDBJ databases">
        <authorList>
            <consortium name="DOE Joint Genome Institute"/>
            <person name="Ahrendt S."/>
            <person name="Riley R."/>
            <person name="Andreopoulos W."/>
            <person name="Labutti K."/>
            <person name="Pangilinan J."/>
            <person name="Ruiz-Duenas F.J."/>
            <person name="Barrasa J.M."/>
            <person name="Sanchez-Garcia M."/>
            <person name="Camarero S."/>
            <person name="Miyauchi S."/>
            <person name="Serrano A."/>
            <person name="Linde D."/>
            <person name="Babiker R."/>
            <person name="Drula E."/>
            <person name="Ayuso-Fernandez I."/>
            <person name="Pacheco R."/>
            <person name="Padilla G."/>
            <person name="Ferreira P."/>
            <person name="Barriuso J."/>
            <person name="Kellner H."/>
            <person name="Castanera R."/>
            <person name="Alfaro M."/>
            <person name="Ramirez L."/>
            <person name="Pisabarro A.G."/>
            <person name="Kuo A."/>
            <person name="Tritt A."/>
            <person name="Lipzen A."/>
            <person name="He G."/>
            <person name="Yan M."/>
            <person name="Ng V."/>
            <person name="Cullen D."/>
            <person name="Martin F."/>
            <person name="Rosso M.-N."/>
            <person name="Henrissat B."/>
            <person name="Hibbett D."/>
            <person name="Martinez A.T."/>
            <person name="Grigoriev I.V."/>
        </authorList>
    </citation>
    <scope>NUCLEOTIDE SEQUENCE</scope>
    <source>
        <strain evidence="1">AH 40177</strain>
    </source>
</reference>
<dbReference type="AlphaFoldDB" id="A0A9P5PIM4"/>
<keyword evidence="2" id="KW-1185">Reference proteome</keyword>
<organism evidence="1 2">
    <name type="scientific">Rhodocollybia butyracea</name>
    <dbReference type="NCBI Taxonomy" id="206335"/>
    <lineage>
        <taxon>Eukaryota</taxon>
        <taxon>Fungi</taxon>
        <taxon>Dikarya</taxon>
        <taxon>Basidiomycota</taxon>
        <taxon>Agaricomycotina</taxon>
        <taxon>Agaricomycetes</taxon>
        <taxon>Agaricomycetidae</taxon>
        <taxon>Agaricales</taxon>
        <taxon>Marasmiineae</taxon>
        <taxon>Omphalotaceae</taxon>
        <taxon>Rhodocollybia</taxon>
    </lineage>
</organism>
<gene>
    <name evidence="1" type="ORF">BDP27DRAFT_1367461</name>
</gene>
<evidence type="ECO:0000313" key="2">
    <source>
        <dbReference type="Proteomes" id="UP000772434"/>
    </source>
</evidence>
<name>A0A9P5PIM4_9AGAR</name>
<dbReference type="EMBL" id="JADNRY010000131">
    <property type="protein sequence ID" value="KAF9064076.1"/>
    <property type="molecule type" value="Genomic_DNA"/>
</dbReference>
<evidence type="ECO:0000313" key="1">
    <source>
        <dbReference type="EMBL" id="KAF9064076.1"/>
    </source>
</evidence>
<proteinExistence type="predicted"/>
<comment type="caution">
    <text evidence="1">The sequence shown here is derived from an EMBL/GenBank/DDBJ whole genome shotgun (WGS) entry which is preliminary data.</text>
</comment>
<protein>
    <submittedName>
        <fullName evidence="1">Uncharacterized protein</fullName>
    </submittedName>
</protein>